<name>A0AAD7BBS2_9AGAR</name>
<feature type="region of interest" description="Disordered" evidence="1">
    <location>
        <begin position="222"/>
        <end position="269"/>
    </location>
</feature>
<feature type="compositionally biased region" description="Acidic residues" evidence="1">
    <location>
        <begin position="168"/>
        <end position="180"/>
    </location>
</feature>
<feature type="compositionally biased region" description="Pro residues" evidence="1">
    <location>
        <begin position="36"/>
        <end position="49"/>
    </location>
</feature>
<gene>
    <name evidence="2" type="ORF">FB45DRAFT_1064119</name>
</gene>
<feature type="compositionally biased region" description="Polar residues" evidence="1">
    <location>
        <begin position="184"/>
        <end position="193"/>
    </location>
</feature>
<dbReference type="AlphaFoldDB" id="A0AAD7BBS2"/>
<evidence type="ECO:0000313" key="2">
    <source>
        <dbReference type="EMBL" id="KAJ7615930.1"/>
    </source>
</evidence>
<comment type="caution">
    <text evidence="2">The sequence shown here is derived from an EMBL/GenBank/DDBJ whole genome shotgun (WGS) entry which is preliminary data.</text>
</comment>
<feature type="compositionally biased region" description="Pro residues" evidence="1">
    <location>
        <begin position="69"/>
        <end position="86"/>
    </location>
</feature>
<dbReference type="Proteomes" id="UP001221142">
    <property type="component" value="Unassembled WGS sequence"/>
</dbReference>
<keyword evidence="3" id="KW-1185">Reference proteome</keyword>
<organism evidence="2 3">
    <name type="scientific">Roridomyces roridus</name>
    <dbReference type="NCBI Taxonomy" id="1738132"/>
    <lineage>
        <taxon>Eukaryota</taxon>
        <taxon>Fungi</taxon>
        <taxon>Dikarya</taxon>
        <taxon>Basidiomycota</taxon>
        <taxon>Agaricomycotina</taxon>
        <taxon>Agaricomycetes</taxon>
        <taxon>Agaricomycetidae</taxon>
        <taxon>Agaricales</taxon>
        <taxon>Marasmiineae</taxon>
        <taxon>Mycenaceae</taxon>
        <taxon>Roridomyces</taxon>
    </lineage>
</organism>
<proteinExistence type="predicted"/>
<evidence type="ECO:0000256" key="1">
    <source>
        <dbReference type="SAM" id="MobiDB-lite"/>
    </source>
</evidence>
<accession>A0AAD7BBS2</accession>
<feature type="compositionally biased region" description="Pro residues" evidence="1">
    <location>
        <begin position="93"/>
        <end position="109"/>
    </location>
</feature>
<protein>
    <submittedName>
        <fullName evidence="2">Uncharacterized protein</fullName>
    </submittedName>
</protein>
<reference evidence="2" key="1">
    <citation type="submission" date="2023-03" db="EMBL/GenBank/DDBJ databases">
        <title>Massive genome expansion in bonnet fungi (Mycena s.s.) driven by repeated elements and novel gene families across ecological guilds.</title>
        <authorList>
            <consortium name="Lawrence Berkeley National Laboratory"/>
            <person name="Harder C.B."/>
            <person name="Miyauchi S."/>
            <person name="Viragh M."/>
            <person name="Kuo A."/>
            <person name="Thoen E."/>
            <person name="Andreopoulos B."/>
            <person name="Lu D."/>
            <person name="Skrede I."/>
            <person name="Drula E."/>
            <person name="Henrissat B."/>
            <person name="Morin E."/>
            <person name="Kohler A."/>
            <person name="Barry K."/>
            <person name="LaButti K."/>
            <person name="Morin E."/>
            <person name="Salamov A."/>
            <person name="Lipzen A."/>
            <person name="Mereny Z."/>
            <person name="Hegedus B."/>
            <person name="Baldrian P."/>
            <person name="Stursova M."/>
            <person name="Weitz H."/>
            <person name="Taylor A."/>
            <person name="Grigoriev I.V."/>
            <person name="Nagy L.G."/>
            <person name="Martin F."/>
            <person name="Kauserud H."/>
        </authorList>
    </citation>
    <scope>NUCLEOTIDE SEQUENCE</scope>
    <source>
        <strain evidence="2">9284</strain>
    </source>
</reference>
<feature type="region of interest" description="Disordered" evidence="1">
    <location>
        <begin position="1"/>
        <end position="193"/>
    </location>
</feature>
<dbReference type="EMBL" id="JARKIF010000023">
    <property type="protein sequence ID" value="KAJ7615930.1"/>
    <property type="molecule type" value="Genomic_DNA"/>
</dbReference>
<evidence type="ECO:0000313" key="3">
    <source>
        <dbReference type="Proteomes" id="UP001221142"/>
    </source>
</evidence>
<sequence length="315" mass="34635">MHHHHRALPAPPPPEPLHVVRRTRSMGGSMQDQFHAPPPPLPPLPPLPRNPSRRFTAPVPPRPERRRPLPPPPPTPTPTVPAPPPALRVRIPSPDPGLEPWALEPPPAYTPRSPARALPRIPDRVIGPRRLARSNSTASAPARTAPRYPWSSSTYPASPPPSLRTDIDTDSEFDTTDTETSDSHSLNPSLRTPTQTSFVNVDISPYHQEQPTLTLSMSLKRALSTKGRRKRFSNAPPVPPVPPAVIGVGGRNDDQRGPASAPADAPTTEIHIQEAHRPALRFSKSWRREKAAKRVVLGEEGEQSYAEILRKLRAL</sequence>